<organism evidence="1 2">
    <name type="scientific">Reticulomyxa filosa</name>
    <dbReference type="NCBI Taxonomy" id="46433"/>
    <lineage>
        <taxon>Eukaryota</taxon>
        <taxon>Sar</taxon>
        <taxon>Rhizaria</taxon>
        <taxon>Retaria</taxon>
        <taxon>Foraminifera</taxon>
        <taxon>Monothalamids</taxon>
        <taxon>Reticulomyxidae</taxon>
        <taxon>Reticulomyxa</taxon>
    </lineage>
</organism>
<dbReference type="Proteomes" id="UP000023152">
    <property type="component" value="Unassembled WGS sequence"/>
</dbReference>
<gene>
    <name evidence="1" type="ORF">RFI_05109</name>
</gene>
<dbReference type="AlphaFoldDB" id="X6P1R8"/>
<accession>X6P1R8</accession>
<name>X6P1R8_RETFI</name>
<reference evidence="1 2" key="1">
    <citation type="journal article" date="2013" name="Curr. Biol.">
        <title>The Genome of the Foraminiferan Reticulomyxa filosa.</title>
        <authorList>
            <person name="Glockner G."/>
            <person name="Hulsmann N."/>
            <person name="Schleicher M."/>
            <person name="Noegel A.A."/>
            <person name="Eichinger L."/>
            <person name="Gallinger C."/>
            <person name="Pawlowski J."/>
            <person name="Sierra R."/>
            <person name="Euteneuer U."/>
            <person name="Pillet L."/>
            <person name="Moustafa A."/>
            <person name="Platzer M."/>
            <person name="Groth M."/>
            <person name="Szafranski K."/>
            <person name="Schliwa M."/>
        </authorList>
    </citation>
    <scope>NUCLEOTIDE SEQUENCE [LARGE SCALE GENOMIC DNA]</scope>
</reference>
<sequence length="292" mass="34307">MRKVTYFIRDLLHIMQRVESLDGQNVQSVFQSVIGYILRRAEELPREYSANMLKQQALEFLLVKVKEVDLTVIEKYGCKNASLNRVYERMLMNQTILECNIASYPNLIEKVEAISKLKVKLTKYIESLCKPKTAEEFTGEKFKLLLNDISDALSYFKSKKTQLGNDSDVYEQYLHIWFLKQCCMLKGPCWTQTFFNQPNIRMQYPIFASEKQSYIFSKLKPRDKHEWLETPFDKDFTNKYNNFKNKLLWPKSIKSCIVEEKEDFVPLLMAALFIAPPLNVSSRSSNILCMFS</sequence>
<proteinExistence type="predicted"/>
<evidence type="ECO:0000313" key="1">
    <source>
        <dbReference type="EMBL" id="ETO32009.1"/>
    </source>
</evidence>
<evidence type="ECO:0000313" key="2">
    <source>
        <dbReference type="Proteomes" id="UP000023152"/>
    </source>
</evidence>
<dbReference type="EMBL" id="ASPP01004539">
    <property type="protein sequence ID" value="ETO32009.1"/>
    <property type="molecule type" value="Genomic_DNA"/>
</dbReference>
<protein>
    <submittedName>
        <fullName evidence="1">Uncharacterized protein</fullName>
    </submittedName>
</protein>
<comment type="caution">
    <text evidence="1">The sequence shown here is derived from an EMBL/GenBank/DDBJ whole genome shotgun (WGS) entry which is preliminary data.</text>
</comment>
<keyword evidence="2" id="KW-1185">Reference proteome</keyword>